<feature type="region of interest" description="Disordered" evidence="3">
    <location>
        <begin position="401"/>
        <end position="434"/>
    </location>
</feature>
<keyword evidence="4" id="KW-0472">Membrane</keyword>
<keyword evidence="2" id="KW-0040">ANK repeat</keyword>
<evidence type="ECO:0000256" key="3">
    <source>
        <dbReference type="SAM" id="MobiDB-lite"/>
    </source>
</evidence>
<dbReference type="InterPro" id="IPR027417">
    <property type="entry name" value="P-loop_NTPase"/>
</dbReference>
<gene>
    <name evidence="6" type="ORF">CKAH01_04055</name>
</gene>
<dbReference type="AlphaFoldDB" id="A0AAD9YMH8"/>
<dbReference type="Proteomes" id="UP001281614">
    <property type="component" value="Unassembled WGS sequence"/>
</dbReference>
<accession>A0AAD9YMH8</accession>
<keyword evidence="1" id="KW-0677">Repeat</keyword>
<dbReference type="Gene3D" id="3.40.50.300">
    <property type="entry name" value="P-loop containing nucleotide triphosphate hydrolases"/>
    <property type="match status" value="1"/>
</dbReference>
<dbReference type="EMBL" id="VYYT01000079">
    <property type="protein sequence ID" value="KAK2771480.1"/>
    <property type="molecule type" value="Genomic_DNA"/>
</dbReference>
<dbReference type="PROSITE" id="PS50297">
    <property type="entry name" value="ANK_REP_REGION"/>
    <property type="match status" value="1"/>
</dbReference>
<dbReference type="PANTHER" id="PTHR10039">
    <property type="entry name" value="AMELOGENIN"/>
    <property type="match status" value="1"/>
</dbReference>
<dbReference type="PROSITE" id="PS50088">
    <property type="entry name" value="ANK_REPEAT"/>
    <property type="match status" value="2"/>
</dbReference>
<organism evidence="6 7">
    <name type="scientific">Colletotrichum kahawae</name>
    <name type="common">Coffee berry disease fungus</name>
    <dbReference type="NCBI Taxonomy" id="34407"/>
    <lineage>
        <taxon>Eukaryota</taxon>
        <taxon>Fungi</taxon>
        <taxon>Dikarya</taxon>
        <taxon>Ascomycota</taxon>
        <taxon>Pezizomycotina</taxon>
        <taxon>Sordariomycetes</taxon>
        <taxon>Hypocreomycetidae</taxon>
        <taxon>Glomerellales</taxon>
        <taxon>Glomerellaceae</taxon>
        <taxon>Colletotrichum</taxon>
        <taxon>Colletotrichum gloeosporioides species complex</taxon>
    </lineage>
</organism>
<keyword evidence="7" id="KW-1185">Reference proteome</keyword>
<dbReference type="Gene3D" id="1.25.40.20">
    <property type="entry name" value="Ankyrin repeat-containing domain"/>
    <property type="match status" value="2"/>
</dbReference>
<feature type="transmembrane region" description="Helical" evidence="4">
    <location>
        <begin position="980"/>
        <end position="1001"/>
    </location>
</feature>
<dbReference type="InterPro" id="IPR036770">
    <property type="entry name" value="Ankyrin_rpt-contain_sf"/>
</dbReference>
<keyword evidence="4" id="KW-1133">Transmembrane helix</keyword>
<dbReference type="InterPro" id="IPR002110">
    <property type="entry name" value="Ankyrin_rpt"/>
</dbReference>
<evidence type="ECO:0000313" key="7">
    <source>
        <dbReference type="Proteomes" id="UP001281614"/>
    </source>
</evidence>
<evidence type="ECO:0000256" key="1">
    <source>
        <dbReference type="ARBA" id="ARBA00022737"/>
    </source>
</evidence>
<keyword evidence="4" id="KW-0812">Transmembrane</keyword>
<dbReference type="Pfam" id="PF24883">
    <property type="entry name" value="NPHP3_N"/>
    <property type="match status" value="1"/>
</dbReference>
<evidence type="ECO:0000256" key="2">
    <source>
        <dbReference type="PROSITE-ProRule" id="PRU00023"/>
    </source>
</evidence>
<dbReference type="SUPFAM" id="SSF48403">
    <property type="entry name" value="Ankyrin repeat"/>
    <property type="match status" value="1"/>
</dbReference>
<proteinExistence type="predicted"/>
<sequence length="1033" mass="117712">MMESWEHTIKGLWSFSDHSDRHRRNVEATHPETCQWMFGHPTYREWEQDEGRALFVTGPPGTGKSLLASAVIEDLCGPRTVAYFFCNPFPAVTADSFYKCILAQLAEAVSANSYADVLSQLRPLVKEADESVLDEAQRRHALDLVIRANDYQRTPVLVIDGIHELRDDSLLQLISAVRMLQDEYDFNILVTSRCMFPQLEVLDSAGTLEVTSNDTEDDLARYIRHRLEDDEDLWHRSAELVPSVVEGAEGVPDAWNTLGNSLNTFFDRLLDSILSRPDASTASCAFNWLVYTERPLSMRELQHALAANATRHLWNTKEPLHQAVEPLYHTVNPKTILSALRGLVQVDKGTGVVRFFHSAAGEYFRQHAERFANAQEMITEACVRILAFACLPSPSEANWVIEDSSNEPKKPSSMSSRNEPKSSEATSEKASSRSPWLPRMMDKLYHPSQSYSHPYQPQHNRFQVKLQMPANQGFFRSGKEYEEKLHLQPLLQYAACNWGYHARSCAMDENIMDLLQDRVRLDGICQTLTYEHSGYNQKFPRDVTGLHLAACFGLKDAAIRLLDAGVPASSRDSHGETPLWWAAKHYQEGVARLLSEKDKVTLHLLIRAKQTYLVEFLLDVGYNVNTTDIEKWTPLHAATKEKDVEMAERLIQAGADVNATDVNGTRPLSLAMEMRNFELIHMLVANQADTKDLDLAKIRAVFGLQASDSLEIYEDRRDGTKIMRQIPREFSWTSDLQSDTGRYSMNLSKLTKKIPGLEELGLDHLLDFKREQSVPFVLRVEQLTETTQEGSVWIYYLEIALPSAGRDHEIHICWNVTSHTDKNGLQSWRTTAHLSNLQRLWLPEKGIELFQSLVSEVQKRWSSIVRNTINNINGQRRGEVLEANGSDPNLLGTLLKDALRPVHYRRRLQTTVAEAQKFATDYCNRHDEVAELDGLLKQVEAFSEDVGNYIGQLDQITRDLIQMTSFGMNIDILESDLPPWYYYLPFAGVTILLTSVVWLIFKYSRLEDVIERSMGRVLSRKQADSDGRQMFHF</sequence>
<reference evidence="6" key="1">
    <citation type="submission" date="2023-02" db="EMBL/GenBank/DDBJ databases">
        <title>Colletotrichum kahawae CIFC_Que2 genome sequencing and assembly.</title>
        <authorList>
            <person name="Baroncelli R."/>
        </authorList>
    </citation>
    <scope>NUCLEOTIDE SEQUENCE</scope>
    <source>
        <strain evidence="6">CIFC_Que2</strain>
    </source>
</reference>
<dbReference type="PANTHER" id="PTHR10039:SF15">
    <property type="entry name" value="NACHT DOMAIN-CONTAINING PROTEIN"/>
    <property type="match status" value="1"/>
</dbReference>
<comment type="caution">
    <text evidence="6">The sequence shown here is derived from an EMBL/GenBank/DDBJ whole genome shotgun (WGS) entry which is preliminary data.</text>
</comment>
<feature type="repeat" description="ANK" evidence="2">
    <location>
        <begin position="597"/>
        <end position="629"/>
    </location>
</feature>
<dbReference type="SMART" id="SM00382">
    <property type="entry name" value="AAA"/>
    <property type="match status" value="1"/>
</dbReference>
<dbReference type="SMART" id="SM00248">
    <property type="entry name" value="ANK"/>
    <property type="match status" value="4"/>
</dbReference>
<name>A0AAD9YMH8_COLKA</name>
<dbReference type="InterPro" id="IPR056884">
    <property type="entry name" value="NPHP3-like_N"/>
</dbReference>
<evidence type="ECO:0000313" key="6">
    <source>
        <dbReference type="EMBL" id="KAK2771480.1"/>
    </source>
</evidence>
<dbReference type="Pfam" id="PF12796">
    <property type="entry name" value="Ank_2"/>
    <property type="match status" value="2"/>
</dbReference>
<protein>
    <submittedName>
        <fullName evidence="6">Ankyrin repeat-containing protein</fullName>
    </submittedName>
</protein>
<feature type="domain" description="AAA+ ATPase" evidence="5">
    <location>
        <begin position="50"/>
        <end position="200"/>
    </location>
</feature>
<evidence type="ECO:0000256" key="4">
    <source>
        <dbReference type="SAM" id="Phobius"/>
    </source>
</evidence>
<evidence type="ECO:0000259" key="5">
    <source>
        <dbReference type="SMART" id="SM00382"/>
    </source>
</evidence>
<feature type="compositionally biased region" description="Basic and acidic residues" evidence="3">
    <location>
        <begin position="418"/>
        <end position="431"/>
    </location>
</feature>
<feature type="repeat" description="ANK" evidence="2">
    <location>
        <begin position="630"/>
        <end position="662"/>
    </location>
</feature>
<dbReference type="InterPro" id="IPR003593">
    <property type="entry name" value="AAA+_ATPase"/>
</dbReference>
<dbReference type="SUPFAM" id="SSF52540">
    <property type="entry name" value="P-loop containing nucleoside triphosphate hydrolases"/>
    <property type="match status" value="1"/>
</dbReference>